<protein>
    <submittedName>
        <fullName evidence="4">ADP-ribose glycohydrolase MACROD1 isoform X1</fullName>
    </submittedName>
</protein>
<dbReference type="Gene3D" id="3.40.220.10">
    <property type="entry name" value="Leucine Aminopeptidase, subunit E, domain 1"/>
    <property type="match status" value="1"/>
</dbReference>
<evidence type="ECO:0000313" key="4">
    <source>
        <dbReference type="RefSeq" id="XP_032820005.1"/>
    </source>
</evidence>
<dbReference type="GO" id="GO:0006974">
    <property type="term" value="P:DNA damage response"/>
    <property type="evidence" value="ECO:0007669"/>
    <property type="project" value="TreeGrafter"/>
</dbReference>
<feature type="compositionally biased region" description="Acidic residues" evidence="1">
    <location>
        <begin position="521"/>
        <end position="539"/>
    </location>
</feature>
<dbReference type="GO" id="GO:0140291">
    <property type="term" value="P:peptidyl-glutamate ADP-deribosylation"/>
    <property type="evidence" value="ECO:0007669"/>
    <property type="project" value="TreeGrafter"/>
</dbReference>
<keyword evidence="3" id="KW-1185">Reference proteome</keyword>
<reference evidence="4" key="1">
    <citation type="submission" date="2025-08" db="UniProtKB">
        <authorList>
            <consortium name="RefSeq"/>
        </authorList>
    </citation>
    <scope>IDENTIFICATION</scope>
    <source>
        <tissue evidence="4">Sperm</tissue>
    </source>
</reference>
<dbReference type="SMART" id="SM00506">
    <property type="entry name" value="A1pp"/>
    <property type="match status" value="1"/>
</dbReference>
<dbReference type="RefSeq" id="XP_032820005.1">
    <property type="nucleotide sequence ID" value="XM_032964114.1"/>
</dbReference>
<feature type="compositionally biased region" description="Low complexity" evidence="1">
    <location>
        <begin position="151"/>
        <end position="165"/>
    </location>
</feature>
<dbReference type="Proteomes" id="UP001318040">
    <property type="component" value="Chromosome 31"/>
</dbReference>
<feature type="domain" description="Macro" evidence="2">
    <location>
        <begin position="306"/>
        <end position="488"/>
    </location>
</feature>
<accession>A0AAJ7TN83</accession>
<dbReference type="PROSITE" id="PS51154">
    <property type="entry name" value="MACRO"/>
    <property type="match status" value="1"/>
</dbReference>
<feature type="compositionally biased region" description="Low complexity" evidence="1">
    <location>
        <begin position="79"/>
        <end position="143"/>
    </location>
</feature>
<evidence type="ECO:0000259" key="2">
    <source>
        <dbReference type="PROSITE" id="PS51154"/>
    </source>
</evidence>
<feature type="compositionally biased region" description="Low complexity" evidence="1">
    <location>
        <begin position="39"/>
        <end position="66"/>
    </location>
</feature>
<name>A0AAJ7TN83_PETMA</name>
<dbReference type="CDD" id="cd02908">
    <property type="entry name" value="Macro_OAADPr_deacetylase"/>
    <property type="match status" value="1"/>
</dbReference>
<dbReference type="SUPFAM" id="SSF52949">
    <property type="entry name" value="Macro domain-like"/>
    <property type="match status" value="1"/>
</dbReference>
<evidence type="ECO:0000313" key="3">
    <source>
        <dbReference type="Proteomes" id="UP001318040"/>
    </source>
</evidence>
<sequence>MIANLLGALSVRRVPCLRSTPGPGPRRLLLLLLPPQLHRSGGYSSSSYSSSRSSYSSSYSYSSSSSNADESCNSGGKGSYSSSSKSYSSRGNATDNSGRYNSYSSSNNNNSSNSDSSSSGSLYDNGSCDISNSSRSRSSSSSRFGGGGGTDINNSSSSNSCSSGSGSDGRIRISSSSSSSSSRRSSVRKQSGGGGVSLARKGGGGGAAESPSAPKQESLCRRQPSSSMAANQSKIDWNSWEKAKDQLTKLKDMDERRKYYKCSSNYITLKSLDKWSEKDLHSQDLHSQDKLTELEKPETCASTVGGREYEVNHQINDKVSLFKGDITLLEIDAIVNAANSTLLGGGGVDGCIHRSAGSLLKEECRSLGGCSTGKAKITCGYRLPSKYVIHTVGPRVMDSVPTPEERKQLDGCYSECLHIVEDKELRSVAFPCISTGIYGFPNEPAARIALETTRNWLEKYHSKVDRIIFCLFLPIDVELYDTLMPVYFPRAPKESSEGVADGPAVAGTENESDDKDRDPKDVEEDEAKDEDMPSQDTDSDPTKTSAPKCVSKI</sequence>
<feature type="region of interest" description="Disordered" evidence="1">
    <location>
        <begin position="492"/>
        <end position="553"/>
    </location>
</feature>
<dbReference type="KEGG" id="pmrn:116947876"/>
<dbReference type="PANTHER" id="PTHR11106:SF27">
    <property type="entry name" value="MACRO DOMAIN-CONTAINING PROTEIN"/>
    <property type="match status" value="1"/>
</dbReference>
<gene>
    <name evidence="4" type="primary">MACROD1</name>
</gene>
<dbReference type="GO" id="GO:0042278">
    <property type="term" value="P:purine nucleoside metabolic process"/>
    <property type="evidence" value="ECO:0007669"/>
    <property type="project" value="TreeGrafter"/>
</dbReference>
<feature type="compositionally biased region" description="Low complexity" evidence="1">
    <location>
        <begin position="172"/>
        <end position="190"/>
    </location>
</feature>
<dbReference type="InterPro" id="IPR043472">
    <property type="entry name" value="Macro_dom-like"/>
</dbReference>
<dbReference type="GO" id="GO:0005654">
    <property type="term" value="C:nucleoplasm"/>
    <property type="evidence" value="ECO:0007669"/>
    <property type="project" value="TreeGrafter"/>
</dbReference>
<dbReference type="CTD" id="28992"/>
<feature type="compositionally biased region" description="Polar residues" evidence="1">
    <location>
        <begin position="223"/>
        <end position="233"/>
    </location>
</feature>
<dbReference type="PANTHER" id="PTHR11106">
    <property type="entry name" value="GANGLIOSIDE INDUCED DIFFERENTIATION ASSOCIATED PROTEIN 2-RELATED"/>
    <property type="match status" value="1"/>
</dbReference>
<dbReference type="AlphaFoldDB" id="A0AAJ7TN83"/>
<proteinExistence type="predicted"/>
<evidence type="ECO:0000256" key="1">
    <source>
        <dbReference type="SAM" id="MobiDB-lite"/>
    </source>
</evidence>
<dbReference type="Pfam" id="PF01661">
    <property type="entry name" value="Macro"/>
    <property type="match status" value="1"/>
</dbReference>
<dbReference type="GO" id="GO:0140293">
    <property type="term" value="F:ADP-ribosylglutamate hydrolase activity"/>
    <property type="evidence" value="ECO:0007669"/>
    <property type="project" value="TreeGrafter"/>
</dbReference>
<organism evidence="3 4">
    <name type="scientific">Petromyzon marinus</name>
    <name type="common">Sea lamprey</name>
    <dbReference type="NCBI Taxonomy" id="7757"/>
    <lineage>
        <taxon>Eukaryota</taxon>
        <taxon>Metazoa</taxon>
        <taxon>Chordata</taxon>
        <taxon>Craniata</taxon>
        <taxon>Vertebrata</taxon>
        <taxon>Cyclostomata</taxon>
        <taxon>Hyperoartia</taxon>
        <taxon>Petromyzontiformes</taxon>
        <taxon>Petromyzontidae</taxon>
        <taxon>Petromyzon</taxon>
    </lineage>
</organism>
<feature type="region of interest" description="Disordered" evidence="1">
    <location>
        <begin position="39"/>
        <end position="233"/>
    </location>
</feature>
<feature type="compositionally biased region" description="Gly residues" evidence="1">
    <location>
        <begin position="191"/>
        <end position="207"/>
    </location>
</feature>
<dbReference type="InterPro" id="IPR002589">
    <property type="entry name" value="Macro_dom"/>
</dbReference>